<dbReference type="AlphaFoldDB" id="A0A450X538"/>
<name>A0A450X538_9GAMM</name>
<dbReference type="EMBL" id="CAADFK010000403">
    <property type="protein sequence ID" value="VFK24330.1"/>
    <property type="molecule type" value="Genomic_DNA"/>
</dbReference>
<evidence type="ECO:0000313" key="1">
    <source>
        <dbReference type="EMBL" id="VFK24330.1"/>
    </source>
</evidence>
<accession>A0A450X538</accession>
<reference evidence="1" key="1">
    <citation type="submission" date="2019-02" db="EMBL/GenBank/DDBJ databases">
        <authorList>
            <person name="Gruber-Vodicka R. H."/>
            <person name="Seah K. B. B."/>
        </authorList>
    </citation>
    <scope>NUCLEOTIDE SEQUENCE</scope>
    <source>
        <strain evidence="1">BECK_S313</strain>
    </source>
</reference>
<sequence length="80" mass="8601">MGGIDPLAATGREWRKPLPYPIHVPPFVVDECGAGDSDAARERLNVINEIPELDVTDDARALAKDLVDKVPLPAKAKVDA</sequence>
<proteinExistence type="predicted"/>
<organism evidence="1">
    <name type="scientific">Candidatus Kentrum sp. LPFa</name>
    <dbReference type="NCBI Taxonomy" id="2126335"/>
    <lineage>
        <taxon>Bacteria</taxon>
        <taxon>Pseudomonadati</taxon>
        <taxon>Pseudomonadota</taxon>
        <taxon>Gammaproteobacteria</taxon>
        <taxon>Candidatus Kentrum</taxon>
    </lineage>
</organism>
<protein>
    <submittedName>
        <fullName evidence="1">Uncharacterized protein</fullName>
    </submittedName>
</protein>
<gene>
    <name evidence="1" type="ORF">BECKLPF1236B_GA0070989_14033</name>
</gene>